<accession>A0AAV9UXC4</accession>
<evidence type="ECO:0000256" key="1">
    <source>
        <dbReference type="ARBA" id="ARBA00038376"/>
    </source>
</evidence>
<protein>
    <recommendedName>
        <fullName evidence="2">NAD(P)-binding domain-containing protein</fullName>
    </recommendedName>
</protein>
<feature type="domain" description="NAD(P)-binding" evidence="2">
    <location>
        <begin position="12"/>
        <end position="207"/>
    </location>
</feature>
<comment type="similarity">
    <text evidence="1">Belongs to the avfA family.</text>
</comment>
<gene>
    <name evidence="3" type="ORF">TWF696_005698</name>
</gene>
<dbReference type="EMBL" id="JAVHNQ010000004">
    <property type="protein sequence ID" value="KAK6349413.1"/>
    <property type="molecule type" value="Genomic_DNA"/>
</dbReference>
<dbReference type="GO" id="GO:0042602">
    <property type="term" value="F:riboflavin reductase (NADPH) activity"/>
    <property type="evidence" value="ECO:0007669"/>
    <property type="project" value="TreeGrafter"/>
</dbReference>
<evidence type="ECO:0000259" key="2">
    <source>
        <dbReference type="Pfam" id="PF13460"/>
    </source>
</evidence>
<evidence type="ECO:0000313" key="3">
    <source>
        <dbReference type="EMBL" id="KAK6349413.1"/>
    </source>
</evidence>
<dbReference type="PANTHER" id="PTHR43355:SF2">
    <property type="entry name" value="FLAVIN REDUCTASE (NADPH)"/>
    <property type="match status" value="1"/>
</dbReference>
<dbReference type="PROSITE" id="PS51257">
    <property type="entry name" value="PROKAR_LIPOPROTEIN"/>
    <property type="match status" value="1"/>
</dbReference>
<proteinExistence type="inferred from homology"/>
<dbReference type="InterPro" id="IPR051606">
    <property type="entry name" value="Polyketide_Oxido-like"/>
</dbReference>
<keyword evidence="4" id="KW-1185">Reference proteome</keyword>
<comment type="caution">
    <text evidence="3">The sequence shown here is derived from an EMBL/GenBank/DDBJ whole genome shotgun (WGS) entry which is preliminary data.</text>
</comment>
<dbReference type="Proteomes" id="UP001375240">
    <property type="component" value="Unassembled WGS sequence"/>
</dbReference>
<organism evidence="3 4">
    <name type="scientific">Orbilia brochopaga</name>
    <dbReference type="NCBI Taxonomy" id="3140254"/>
    <lineage>
        <taxon>Eukaryota</taxon>
        <taxon>Fungi</taxon>
        <taxon>Dikarya</taxon>
        <taxon>Ascomycota</taxon>
        <taxon>Pezizomycotina</taxon>
        <taxon>Orbiliomycetes</taxon>
        <taxon>Orbiliales</taxon>
        <taxon>Orbiliaceae</taxon>
        <taxon>Orbilia</taxon>
    </lineage>
</organism>
<dbReference type="Pfam" id="PF13460">
    <property type="entry name" value="NAD_binding_10"/>
    <property type="match status" value="1"/>
</dbReference>
<dbReference type="AlphaFoldDB" id="A0AAV9UXC4"/>
<dbReference type="InterPro" id="IPR036291">
    <property type="entry name" value="NAD(P)-bd_dom_sf"/>
</dbReference>
<dbReference type="SUPFAM" id="SSF51735">
    <property type="entry name" value="NAD(P)-binding Rossmann-fold domains"/>
    <property type="match status" value="1"/>
</dbReference>
<reference evidence="3 4" key="1">
    <citation type="submission" date="2019-10" db="EMBL/GenBank/DDBJ databases">
        <authorList>
            <person name="Palmer J.M."/>
        </authorList>
    </citation>
    <scope>NUCLEOTIDE SEQUENCE [LARGE SCALE GENOMIC DNA]</scope>
    <source>
        <strain evidence="3 4">TWF696</strain>
    </source>
</reference>
<dbReference type="InterPro" id="IPR016040">
    <property type="entry name" value="NAD(P)-bd_dom"/>
</dbReference>
<dbReference type="Gene3D" id="3.40.50.720">
    <property type="entry name" value="NAD(P)-binding Rossmann-like Domain"/>
    <property type="match status" value="1"/>
</dbReference>
<dbReference type="GO" id="GO:0004074">
    <property type="term" value="F:biliverdin reductase [NAD(P)H] activity"/>
    <property type="evidence" value="ECO:0007669"/>
    <property type="project" value="TreeGrafter"/>
</dbReference>
<evidence type="ECO:0000313" key="4">
    <source>
        <dbReference type="Proteomes" id="UP001375240"/>
    </source>
</evidence>
<name>A0AAV9UXC4_9PEZI</name>
<sequence length="267" mass="28799">MSQPTKTVAFFGATGGCALTTLEHSLHAGYQCSVLVRSTEKLTSLLSPTAPTTNLRIVEGDGLNPDDVRNVLVDPSTNTVVDTFVYGLGMRPANGNPLNFKFLTPTLCEDTTRLIMTTIADLKPARAPLAVYISTTGIKNTSDVPLLFQPFYHWSLHVPHLDKGKMEDLVVEAASKGVLRDYMIVRPSLLTDGEATHGKIRVGHEGSVKDSVQGKLALAEGGCGWKIVDGPAIGYVISRKDVGAFVFEEGVHNGGEKFKGQKVRLTY</sequence>
<dbReference type="PANTHER" id="PTHR43355">
    <property type="entry name" value="FLAVIN REDUCTASE (NADPH)"/>
    <property type="match status" value="1"/>
</dbReference>